<accession>E3CZ40</accession>
<dbReference type="HOGENOM" id="CLU_349057_0_0_0"/>
<evidence type="ECO:0000256" key="11">
    <source>
        <dbReference type="ARBA" id="ARBA00023136"/>
    </source>
</evidence>
<dbReference type="InterPro" id="IPR036097">
    <property type="entry name" value="HisK_dim/P_sf"/>
</dbReference>
<dbReference type="Pfam" id="PF01590">
    <property type="entry name" value="GAF"/>
    <property type="match status" value="1"/>
</dbReference>
<dbReference type="InterPro" id="IPR036890">
    <property type="entry name" value="HATPase_C_sf"/>
</dbReference>
<keyword evidence="11" id="KW-0472">Membrane</keyword>
<dbReference type="InterPro" id="IPR035965">
    <property type="entry name" value="PAS-like_dom_sf"/>
</dbReference>
<dbReference type="PaxDb" id="584708-Apau_0379"/>
<dbReference type="eggNOG" id="COG2205">
    <property type="taxonomic scope" value="Bacteria"/>
</dbReference>
<dbReference type="SUPFAM" id="SSF52172">
    <property type="entry name" value="CheY-like"/>
    <property type="match status" value="1"/>
</dbReference>
<evidence type="ECO:0000256" key="5">
    <source>
        <dbReference type="ARBA" id="ARBA00022553"/>
    </source>
</evidence>
<dbReference type="GO" id="GO:0000155">
    <property type="term" value="F:phosphorelay sensor kinase activity"/>
    <property type="evidence" value="ECO:0007669"/>
    <property type="project" value="InterPro"/>
</dbReference>
<evidence type="ECO:0000256" key="8">
    <source>
        <dbReference type="ARBA" id="ARBA00022777"/>
    </source>
</evidence>
<dbReference type="NCBIfam" id="TIGR00229">
    <property type="entry name" value="sensory_box"/>
    <property type="match status" value="1"/>
</dbReference>
<dbReference type="InterPro" id="IPR003018">
    <property type="entry name" value="GAF"/>
</dbReference>
<dbReference type="InterPro" id="IPR004358">
    <property type="entry name" value="Sig_transdc_His_kin-like_C"/>
</dbReference>
<evidence type="ECO:0000259" key="13">
    <source>
        <dbReference type="PROSITE" id="PS50109"/>
    </source>
</evidence>
<evidence type="ECO:0000256" key="12">
    <source>
        <dbReference type="SAM" id="MobiDB-lite"/>
    </source>
</evidence>
<dbReference type="InterPro" id="IPR000014">
    <property type="entry name" value="PAS"/>
</dbReference>
<dbReference type="AlphaFoldDB" id="E3CZ40"/>
<dbReference type="CDD" id="cd16922">
    <property type="entry name" value="HATPase_EvgS-ArcB-TorS-like"/>
    <property type="match status" value="1"/>
</dbReference>
<dbReference type="SUPFAM" id="SSF55781">
    <property type="entry name" value="GAF domain-like"/>
    <property type="match status" value="2"/>
</dbReference>
<dbReference type="PROSITE" id="PS50109">
    <property type="entry name" value="HIS_KIN"/>
    <property type="match status" value="1"/>
</dbReference>
<evidence type="ECO:0000256" key="7">
    <source>
        <dbReference type="ARBA" id="ARBA00022741"/>
    </source>
</evidence>
<dbReference type="EC" id="2.7.13.3" evidence="3"/>
<dbReference type="OrthoDB" id="9813151at2"/>
<dbReference type="CDD" id="cd00130">
    <property type="entry name" value="PAS"/>
    <property type="match status" value="1"/>
</dbReference>
<dbReference type="InterPro" id="IPR003594">
    <property type="entry name" value="HATPase_dom"/>
</dbReference>
<dbReference type="RefSeq" id="WP_006299960.1">
    <property type="nucleotide sequence ID" value="NZ_CM001022.1"/>
</dbReference>
<dbReference type="STRING" id="584708.Apau_0379"/>
<evidence type="ECO:0000256" key="3">
    <source>
        <dbReference type="ARBA" id="ARBA00012438"/>
    </source>
</evidence>
<evidence type="ECO:0000256" key="10">
    <source>
        <dbReference type="ARBA" id="ARBA00023012"/>
    </source>
</evidence>
<dbReference type="PRINTS" id="PR00344">
    <property type="entry name" value="BCTRLSENSOR"/>
</dbReference>
<evidence type="ECO:0000313" key="14">
    <source>
        <dbReference type="EMBL" id="EFQ22813.1"/>
    </source>
</evidence>
<keyword evidence="15" id="KW-1185">Reference proteome</keyword>
<evidence type="ECO:0000256" key="2">
    <source>
        <dbReference type="ARBA" id="ARBA00004236"/>
    </source>
</evidence>
<feature type="domain" description="Histidine kinase" evidence="13">
    <location>
        <begin position="530"/>
        <end position="751"/>
    </location>
</feature>
<dbReference type="Pfam" id="PF00512">
    <property type="entry name" value="HisKA"/>
    <property type="match status" value="1"/>
</dbReference>
<keyword evidence="4" id="KW-1003">Cell membrane</keyword>
<dbReference type="InterPro" id="IPR005467">
    <property type="entry name" value="His_kinase_dom"/>
</dbReference>
<dbReference type="SUPFAM" id="SSF47384">
    <property type="entry name" value="Homodimeric domain of signal transducing histidine kinase"/>
    <property type="match status" value="1"/>
</dbReference>
<dbReference type="InterPro" id="IPR003661">
    <property type="entry name" value="HisK_dim/P_dom"/>
</dbReference>
<comment type="catalytic activity">
    <reaction evidence="1">
        <text>ATP + protein L-histidine = ADP + protein N-phospho-L-histidine.</text>
        <dbReference type="EC" id="2.7.13.3"/>
    </reaction>
</comment>
<evidence type="ECO:0000256" key="6">
    <source>
        <dbReference type="ARBA" id="ARBA00022679"/>
    </source>
</evidence>
<keyword evidence="8 14" id="KW-0418">Kinase</keyword>
<dbReference type="Proteomes" id="UP000005096">
    <property type="component" value="Chromosome"/>
</dbReference>
<dbReference type="EMBL" id="CM001022">
    <property type="protein sequence ID" value="EFQ22813.1"/>
    <property type="molecule type" value="Genomic_DNA"/>
</dbReference>
<comment type="subcellular location">
    <subcellularLocation>
        <location evidence="2">Cell membrane</location>
    </subcellularLocation>
</comment>
<protein>
    <recommendedName>
        <fullName evidence="3">histidine kinase</fullName>
        <ecNumber evidence="3">2.7.13.3</ecNumber>
    </recommendedName>
</protein>
<keyword evidence="10" id="KW-0902">Two-component regulatory system</keyword>
<organism evidence="14 15">
    <name type="scientific">Aminomonas paucivorans DSM 12260</name>
    <dbReference type="NCBI Taxonomy" id="584708"/>
    <lineage>
        <taxon>Bacteria</taxon>
        <taxon>Thermotogati</taxon>
        <taxon>Synergistota</taxon>
        <taxon>Synergistia</taxon>
        <taxon>Synergistales</taxon>
        <taxon>Synergistaceae</taxon>
        <taxon>Aminomonas</taxon>
    </lineage>
</organism>
<dbReference type="InterPro" id="IPR011006">
    <property type="entry name" value="CheY-like_superfamily"/>
</dbReference>
<dbReference type="FunFam" id="3.30.565.10:FF:000023">
    <property type="entry name" value="PAS domain-containing sensor histidine kinase"/>
    <property type="match status" value="1"/>
</dbReference>
<dbReference type="Gene3D" id="3.30.450.40">
    <property type="match status" value="2"/>
</dbReference>
<dbReference type="PANTHER" id="PTHR43047">
    <property type="entry name" value="TWO-COMPONENT HISTIDINE PROTEIN KINASE"/>
    <property type="match status" value="1"/>
</dbReference>
<keyword evidence="6 14" id="KW-0808">Transferase</keyword>
<gene>
    <name evidence="14" type="ORF">Apau_0379</name>
</gene>
<dbReference type="SMART" id="SM00387">
    <property type="entry name" value="HATPase_c"/>
    <property type="match status" value="1"/>
</dbReference>
<dbReference type="Gene3D" id="3.30.450.20">
    <property type="entry name" value="PAS domain"/>
    <property type="match status" value="1"/>
</dbReference>
<keyword evidence="9" id="KW-0067">ATP-binding</keyword>
<keyword evidence="7" id="KW-0547">Nucleotide-binding</keyword>
<dbReference type="Gene3D" id="3.30.565.10">
    <property type="entry name" value="Histidine kinase-like ATPase, C-terminal domain"/>
    <property type="match status" value="1"/>
</dbReference>
<dbReference type="SUPFAM" id="SSF55785">
    <property type="entry name" value="PYP-like sensor domain (PAS domain)"/>
    <property type="match status" value="1"/>
</dbReference>
<sequence length="877" mass="97295">MTPLPDSRASRRLLEAAARCASELLLAPDVPRAISRSLGILGEAVGVDRTYLFENHRDPVTGGLRMSQRFEWVAPGIPPQIENPSLQNHPYNPDFQRWERVLRSRASIRGEVRTFPEEERELLESQGIRSILVVPVFLEEQFWGFAGFDDCRRERRFDEDEESVLSLAAAGIGAALVRSRMHRRMEEEVRERTRDLQRQGEVLRQEVAERQAGERRLRLQNRFLESLHQISLDFLSLQDPREVERAILERARDLFGARRAYLVSAETKSPGAPSPRYLRDVPPGETDPRHPWGGDLASETLRGGIPRLRVRENGGTCLGLPLLWGEDAAGALLLDLQDPGTPSADRLLLAHAFTDLAALSWRNASLHEALLKQLEEGRRTRAVLEESRERYRRLVDHAPLGIVRLEGGGRVVDSNAKLLELFDTTGERLADRDIFSRPGRLLPEVLEAVRQCQQTRRPRVLSFAFPKGTGCKHLKAHLVPLGPEELLGVVEDVTDLVEAEKALWKRTEELSAASADLTRTARMKDEFLAHMSHELRTPLGAMLNLAEALAEESLGTLNEAQRRILQSIEECGRHFLSLIGDILDLSKVEAGRLDLVRSPLDVASLARGALTALSRDFEKKGIAVSLEAPEDLPRADGDPKRVRQILVNLLSNAVKFTPQGGRVGVEVLRDPLRPAVAVTVWDRGIGISPEDLDRLFVPFVQGEGGLSRSFSGTGLGLSLVLRMVELHGGGLQVESAPGEGSRFTVRLPLAEEVSEEPLAPPHGVPSVLLATRRLHPFRSLVRRLGREGLGVLRLRTPEEVPDALRQGPVRGVLVDWTGGGRELFRDLMRDPDLGNLPKAVCATLVFPGTRREVLAAGAGAFFPLPLDPEAVLESFRA</sequence>
<dbReference type="CDD" id="cd00082">
    <property type="entry name" value="HisKA"/>
    <property type="match status" value="1"/>
</dbReference>
<evidence type="ECO:0000256" key="9">
    <source>
        <dbReference type="ARBA" id="ARBA00022840"/>
    </source>
</evidence>
<dbReference type="GO" id="GO:0005524">
    <property type="term" value="F:ATP binding"/>
    <property type="evidence" value="ECO:0007669"/>
    <property type="project" value="UniProtKB-KW"/>
</dbReference>
<dbReference type="SMART" id="SM00388">
    <property type="entry name" value="HisKA"/>
    <property type="match status" value="1"/>
</dbReference>
<evidence type="ECO:0000256" key="1">
    <source>
        <dbReference type="ARBA" id="ARBA00000085"/>
    </source>
</evidence>
<proteinExistence type="predicted"/>
<dbReference type="PANTHER" id="PTHR43047:SF63">
    <property type="entry name" value="HISTIDINE KINASE"/>
    <property type="match status" value="1"/>
</dbReference>
<dbReference type="SUPFAM" id="SSF55874">
    <property type="entry name" value="ATPase domain of HSP90 chaperone/DNA topoisomerase II/histidine kinase"/>
    <property type="match status" value="1"/>
</dbReference>
<dbReference type="Gene3D" id="1.10.287.130">
    <property type="match status" value="1"/>
</dbReference>
<feature type="region of interest" description="Disordered" evidence="12">
    <location>
        <begin position="266"/>
        <end position="295"/>
    </location>
</feature>
<dbReference type="SMART" id="SM00091">
    <property type="entry name" value="PAS"/>
    <property type="match status" value="1"/>
</dbReference>
<dbReference type="InterPro" id="IPR029016">
    <property type="entry name" value="GAF-like_dom_sf"/>
</dbReference>
<evidence type="ECO:0000313" key="15">
    <source>
        <dbReference type="Proteomes" id="UP000005096"/>
    </source>
</evidence>
<dbReference type="GO" id="GO:0005886">
    <property type="term" value="C:plasma membrane"/>
    <property type="evidence" value="ECO:0007669"/>
    <property type="project" value="UniProtKB-SubCell"/>
</dbReference>
<dbReference type="Pfam" id="PF02518">
    <property type="entry name" value="HATPase_c"/>
    <property type="match status" value="1"/>
</dbReference>
<dbReference type="SMART" id="SM00065">
    <property type="entry name" value="GAF"/>
    <property type="match status" value="1"/>
</dbReference>
<keyword evidence="5" id="KW-0597">Phosphoprotein</keyword>
<evidence type="ECO:0000256" key="4">
    <source>
        <dbReference type="ARBA" id="ARBA00022475"/>
    </source>
</evidence>
<reference evidence="14 15" key="1">
    <citation type="journal article" date="2010" name="Stand. Genomic Sci.">
        <title>Non-contiguous finished genome sequence of Aminomonas paucivorans type strain (GLU-3).</title>
        <authorList>
            <person name="Pitluck S."/>
            <person name="Yasawong M."/>
            <person name="Held B."/>
            <person name="Lapidus A."/>
            <person name="Nolan M."/>
            <person name="Copeland A."/>
            <person name="Lucas S."/>
            <person name="Del Rio T.G."/>
            <person name="Tice H."/>
            <person name="Cheng J.F."/>
            <person name="Chertkov O."/>
            <person name="Goodwin L."/>
            <person name="Tapia R."/>
            <person name="Han C."/>
            <person name="Liolios K."/>
            <person name="Ivanova N."/>
            <person name="Mavromatis K."/>
            <person name="Ovchinnikova G."/>
            <person name="Pati A."/>
            <person name="Chen A."/>
            <person name="Palaniappan K."/>
            <person name="Land M."/>
            <person name="Hauser L."/>
            <person name="Chang Y.J."/>
            <person name="Jeffries C.D."/>
            <person name="Pukall R."/>
            <person name="Spring S."/>
            <person name="Rohde M."/>
            <person name="Sikorski J."/>
            <person name="Goker M."/>
            <person name="Woyke T."/>
            <person name="Bristow J."/>
            <person name="Eisen J.A."/>
            <person name="Markowitz V."/>
            <person name="Hugenholtz P."/>
            <person name="Kyrpides N.C."/>
            <person name="Klenk H.P."/>
        </authorList>
    </citation>
    <scope>NUCLEOTIDE SEQUENCE [LARGE SCALE GENOMIC DNA]</scope>
    <source>
        <strain evidence="14 15">DSM 12260</strain>
    </source>
</reference>
<dbReference type="GO" id="GO:0009927">
    <property type="term" value="F:histidine phosphotransfer kinase activity"/>
    <property type="evidence" value="ECO:0007669"/>
    <property type="project" value="TreeGrafter"/>
</dbReference>
<name>E3CZ40_9BACT</name>